<dbReference type="GO" id="GO:0000160">
    <property type="term" value="P:phosphorelay signal transduction system"/>
    <property type="evidence" value="ECO:0007669"/>
    <property type="project" value="TreeGrafter"/>
</dbReference>
<proteinExistence type="predicted"/>
<evidence type="ECO:0000256" key="3">
    <source>
        <dbReference type="ARBA" id="ARBA00022553"/>
    </source>
</evidence>
<feature type="compositionally biased region" description="Low complexity" evidence="7">
    <location>
        <begin position="463"/>
        <end position="482"/>
    </location>
</feature>
<dbReference type="PANTHER" id="PTHR45436">
    <property type="entry name" value="SENSOR HISTIDINE KINASE YKOH"/>
    <property type="match status" value="1"/>
</dbReference>
<feature type="domain" description="Histidine kinase/HSP90-like ATPase" evidence="8">
    <location>
        <begin position="236"/>
        <end position="343"/>
    </location>
</feature>
<organism evidence="9 10">
    <name type="scientific">Streptomyces chumphonensis</name>
    <dbReference type="NCBI Taxonomy" id="1214925"/>
    <lineage>
        <taxon>Bacteria</taxon>
        <taxon>Bacillati</taxon>
        <taxon>Actinomycetota</taxon>
        <taxon>Actinomycetes</taxon>
        <taxon>Kitasatosporales</taxon>
        <taxon>Streptomycetaceae</taxon>
        <taxon>Streptomyces</taxon>
    </lineage>
</organism>
<dbReference type="SUPFAM" id="SSF55874">
    <property type="entry name" value="ATPase domain of HSP90 chaperone/DNA topoisomerase II/histidine kinase"/>
    <property type="match status" value="1"/>
</dbReference>
<keyword evidence="10" id="KW-1185">Reference proteome</keyword>
<gene>
    <name evidence="9" type="ORF">IF129_06215</name>
</gene>
<evidence type="ECO:0000313" key="9">
    <source>
        <dbReference type="EMBL" id="MBD3931153.1"/>
    </source>
</evidence>
<accession>A0A927IAD0</accession>
<dbReference type="InterPro" id="IPR036890">
    <property type="entry name" value="HATPase_C_sf"/>
</dbReference>
<evidence type="ECO:0000256" key="4">
    <source>
        <dbReference type="ARBA" id="ARBA00022679"/>
    </source>
</evidence>
<keyword evidence="3" id="KW-0597">Phosphoprotein</keyword>
<evidence type="ECO:0000256" key="2">
    <source>
        <dbReference type="ARBA" id="ARBA00012438"/>
    </source>
</evidence>
<evidence type="ECO:0000256" key="1">
    <source>
        <dbReference type="ARBA" id="ARBA00000085"/>
    </source>
</evidence>
<sequence length="493" mass="51593">MAAVLAALGLARARQHALRRAAAAEASAARHAAQLAEQEHRFAGRQAALTRAEERAAAAERTSRELTEELGHLAAERVPAAALALVHPDLAPPGPLHRDRLGAEAGRAMEAVLTACTTAVLDERARVDAAARASMRGATAKVQTLLHQAQNLLTRLQHEHDDPRLLELDFRNELALRRIQATAVLCEAWPGLARTDSPLVETLLGAQSRVPGYGRVKIANHLREQRLAVAARAAEPLVITFAELLANATAYSHPETEIPVTVQQGGQGAVVVIDDAGIGIDTDQLDRARRLLDGPSGVLLTELGNPPQTGFAVIGKLARQYGFACHVEPSPYGGVRAIVRVPDHLLTLVDTEHDLSVLTPEPVRPAPVRRTPDPGDGPEDAPATAPAEPARASGPGAEAPPEAPSADPSAPLPTRRRRSPRPAVASGQVGTGAEGTVPAARTPEQAAARWAALQEGTADGRSAAGTGAEATEDTGAAPGAAPIRHSHEGDDER</sequence>
<keyword evidence="6" id="KW-0175">Coiled coil</keyword>
<feature type="compositionally biased region" description="Low complexity" evidence="7">
    <location>
        <begin position="380"/>
        <end position="413"/>
    </location>
</feature>
<comment type="caution">
    <text evidence="9">The sequence shown here is derived from an EMBL/GenBank/DDBJ whole genome shotgun (WGS) entry which is preliminary data.</text>
</comment>
<reference evidence="9" key="1">
    <citation type="submission" date="2020-09" db="EMBL/GenBank/DDBJ databases">
        <title>Secondary metabolite and genome analysis of marine Streptomyces chumphonensis KK1-2T.</title>
        <authorList>
            <person name="Phongsopitanun W."/>
            <person name="Kanchanasin P."/>
            <person name="Pittayakhajonwut P."/>
            <person name="Suwanborirux K."/>
            <person name="Tanasupawat S."/>
        </authorList>
    </citation>
    <scope>NUCLEOTIDE SEQUENCE</scope>
    <source>
        <strain evidence="9">KK1-2</strain>
    </source>
</reference>
<dbReference type="EMBL" id="JACXYU010000002">
    <property type="protein sequence ID" value="MBD3931153.1"/>
    <property type="molecule type" value="Genomic_DNA"/>
</dbReference>
<evidence type="ECO:0000256" key="6">
    <source>
        <dbReference type="SAM" id="Coils"/>
    </source>
</evidence>
<dbReference type="InterPro" id="IPR050428">
    <property type="entry name" value="TCS_sensor_his_kinase"/>
</dbReference>
<dbReference type="Gene3D" id="3.30.565.10">
    <property type="entry name" value="Histidine kinase-like ATPase, C-terminal domain"/>
    <property type="match status" value="1"/>
</dbReference>
<evidence type="ECO:0000256" key="5">
    <source>
        <dbReference type="ARBA" id="ARBA00022777"/>
    </source>
</evidence>
<comment type="catalytic activity">
    <reaction evidence="1">
        <text>ATP + protein L-histidine = ADP + protein N-phospho-L-histidine.</text>
        <dbReference type="EC" id="2.7.13.3"/>
    </reaction>
</comment>
<evidence type="ECO:0000256" key="7">
    <source>
        <dbReference type="SAM" id="MobiDB-lite"/>
    </source>
</evidence>
<evidence type="ECO:0000259" key="8">
    <source>
        <dbReference type="Pfam" id="PF02518"/>
    </source>
</evidence>
<evidence type="ECO:0000313" key="10">
    <source>
        <dbReference type="Proteomes" id="UP000632289"/>
    </source>
</evidence>
<dbReference type="GO" id="GO:0005886">
    <property type="term" value="C:plasma membrane"/>
    <property type="evidence" value="ECO:0007669"/>
    <property type="project" value="TreeGrafter"/>
</dbReference>
<dbReference type="GO" id="GO:0004673">
    <property type="term" value="F:protein histidine kinase activity"/>
    <property type="evidence" value="ECO:0007669"/>
    <property type="project" value="UniProtKB-EC"/>
</dbReference>
<protein>
    <recommendedName>
        <fullName evidence="2">histidine kinase</fullName>
        <ecNumber evidence="2">2.7.13.3</ecNumber>
    </recommendedName>
</protein>
<feature type="coiled-coil region" evidence="6">
    <location>
        <begin position="21"/>
        <end position="76"/>
    </location>
</feature>
<keyword evidence="5 9" id="KW-0418">Kinase</keyword>
<name>A0A927IAD0_9ACTN</name>
<dbReference type="PANTHER" id="PTHR45436:SF5">
    <property type="entry name" value="SENSOR HISTIDINE KINASE TRCS"/>
    <property type="match status" value="1"/>
</dbReference>
<dbReference type="AlphaFoldDB" id="A0A927IAD0"/>
<dbReference type="Pfam" id="PF02518">
    <property type="entry name" value="HATPase_c"/>
    <property type="match status" value="1"/>
</dbReference>
<keyword evidence="4" id="KW-0808">Transferase</keyword>
<dbReference type="InterPro" id="IPR003594">
    <property type="entry name" value="HATPase_dom"/>
</dbReference>
<dbReference type="Proteomes" id="UP000632289">
    <property type="component" value="Unassembled WGS sequence"/>
</dbReference>
<feature type="region of interest" description="Disordered" evidence="7">
    <location>
        <begin position="357"/>
        <end position="493"/>
    </location>
</feature>
<dbReference type="EC" id="2.7.13.3" evidence="2"/>